<feature type="region of interest" description="Disordered" evidence="1">
    <location>
        <begin position="1"/>
        <end position="232"/>
    </location>
</feature>
<feature type="compositionally biased region" description="Basic and acidic residues" evidence="1">
    <location>
        <begin position="1"/>
        <end position="23"/>
    </location>
</feature>
<feature type="domain" description="DUF8176" evidence="3">
    <location>
        <begin position="282"/>
        <end position="400"/>
    </location>
</feature>
<evidence type="ECO:0000259" key="3">
    <source>
        <dbReference type="Pfam" id="PF26527"/>
    </source>
</evidence>
<dbReference type="AlphaFoldDB" id="A0A7W9PFR6"/>
<dbReference type="EMBL" id="JACHIT010000001">
    <property type="protein sequence ID" value="MBB5914813.1"/>
    <property type="molecule type" value="Genomic_DNA"/>
</dbReference>
<dbReference type="InterPro" id="IPR058489">
    <property type="entry name" value="DUF8176"/>
</dbReference>
<sequence>MASEDDARRDDSGRSGARDRGESEFGPPVSGFGPPLNEFGPPLNDFGPPTGESPAVGWSPGDAPERPNLGWQPADGPPAPPAPPVPPPPPQYRAPDSSTAEASRAPAPDTRRMPAPEAPSAPETRRPPGPEASRTPAPETRRMSAPDTRGGPGPEPSRPVQGGPPPPQRPADPRPARESSGSLWDDDDLAKKLVAARPTPQRESSSLWDDDDLAKKLGTPRPEPEDEPERPRRNMGVLIGGLAAAFVVIVAIAAVIVFTTRKSEPEGPGAAPAGPPAGEPLACPAVSDGKVVIGNGPGGTSSGPQAILGFEHAYFADRNAAKARTFAAPDANLEAPDLLQKIIESQVPQGTSYCVRIESAAPDRFLVDITVKHPDGNSPKYISTITTVNRDGQNLVYLIE</sequence>
<feature type="transmembrane region" description="Helical" evidence="2">
    <location>
        <begin position="237"/>
        <end position="258"/>
    </location>
</feature>
<keyword evidence="5" id="KW-1185">Reference proteome</keyword>
<evidence type="ECO:0000313" key="5">
    <source>
        <dbReference type="Proteomes" id="UP000540412"/>
    </source>
</evidence>
<proteinExistence type="predicted"/>
<dbReference type="Pfam" id="PF26527">
    <property type="entry name" value="DUF8176"/>
    <property type="match status" value="1"/>
</dbReference>
<dbReference type="Proteomes" id="UP000540412">
    <property type="component" value="Unassembled WGS sequence"/>
</dbReference>
<feature type="compositionally biased region" description="Pro residues" evidence="1">
    <location>
        <begin position="153"/>
        <end position="170"/>
    </location>
</feature>
<evidence type="ECO:0000313" key="4">
    <source>
        <dbReference type="EMBL" id="MBB5914813.1"/>
    </source>
</evidence>
<organism evidence="4 5">
    <name type="scientific">Nocardia transvalensis</name>
    <dbReference type="NCBI Taxonomy" id="37333"/>
    <lineage>
        <taxon>Bacteria</taxon>
        <taxon>Bacillati</taxon>
        <taxon>Actinomycetota</taxon>
        <taxon>Actinomycetes</taxon>
        <taxon>Mycobacteriales</taxon>
        <taxon>Nocardiaceae</taxon>
        <taxon>Nocardia</taxon>
    </lineage>
</organism>
<reference evidence="4 5" key="1">
    <citation type="submission" date="2020-08" db="EMBL/GenBank/DDBJ databases">
        <title>Sequencing the genomes of 1000 actinobacteria strains.</title>
        <authorList>
            <person name="Klenk H.-P."/>
        </authorList>
    </citation>
    <scope>NUCLEOTIDE SEQUENCE [LARGE SCALE GENOMIC DNA]</scope>
    <source>
        <strain evidence="4 5">DSM 43582</strain>
    </source>
</reference>
<evidence type="ECO:0000256" key="2">
    <source>
        <dbReference type="SAM" id="Phobius"/>
    </source>
</evidence>
<accession>A0A7W9PFR6</accession>
<comment type="caution">
    <text evidence="4">The sequence shown here is derived from an EMBL/GenBank/DDBJ whole genome shotgun (WGS) entry which is preliminary data.</text>
</comment>
<keyword evidence="2" id="KW-1133">Transmembrane helix</keyword>
<evidence type="ECO:0000256" key="1">
    <source>
        <dbReference type="SAM" id="MobiDB-lite"/>
    </source>
</evidence>
<protein>
    <recommendedName>
        <fullName evidence="3">DUF8176 domain-containing protein</fullName>
    </recommendedName>
</protein>
<dbReference type="RefSeq" id="WP_051161078.1">
    <property type="nucleotide sequence ID" value="NZ_JACHIT010000001.1"/>
</dbReference>
<gene>
    <name evidence="4" type="ORF">BJY24_003680</name>
</gene>
<name>A0A7W9PFR6_9NOCA</name>
<keyword evidence="2" id="KW-0472">Membrane</keyword>
<keyword evidence="2" id="KW-0812">Transmembrane</keyword>
<feature type="compositionally biased region" description="Pro residues" evidence="1">
    <location>
        <begin position="75"/>
        <end position="92"/>
    </location>
</feature>